<dbReference type="Proteomes" id="UP000579605">
    <property type="component" value="Unassembled WGS sequence"/>
</dbReference>
<keyword evidence="2" id="KW-1133">Transmembrane helix</keyword>
<evidence type="ECO:0000256" key="1">
    <source>
        <dbReference type="SAM" id="MobiDB-lite"/>
    </source>
</evidence>
<reference evidence="3 4" key="1">
    <citation type="submission" date="2020-07" db="EMBL/GenBank/DDBJ databases">
        <title>Sequencing the genomes of 1000 actinobacteria strains.</title>
        <authorList>
            <person name="Klenk H.-P."/>
        </authorList>
    </citation>
    <scope>NUCLEOTIDE SEQUENCE [LARGE SCALE GENOMIC DNA]</scope>
    <source>
        <strain evidence="3 4">DSM 18448</strain>
    </source>
</reference>
<organism evidence="3 4">
    <name type="scientific">Actinopolymorpha rutila</name>
    <dbReference type="NCBI Taxonomy" id="446787"/>
    <lineage>
        <taxon>Bacteria</taxon>
        <taxon>Bacillati</taxon>
        <taxon>Actinomycetota</taxon>
        <taxon>Actinomycetes</taxon>
        <taxon>Propionibacteriales</taxon>
        <taxon>Actinopolymorphaceae</taxon>
        <taxon>Actinopolymorpha</taxon>
    </lineage>
</organism>
<proteinExistence type="predicted"/>
<feature type="region of interest" description="Disordered" evidence="1">
    <location>
        <begin position="67"/>
        <end position="89"/>
    </location>
</feature>
<keyword evidence="4" id="KW-1185">Reference proteome</keyword>
<dbReference type="RefSeq" id="WP_179786358.1">
    <property type="nucleotide sequence ID" value="NZ_BAAARR010000022.1"/>
</dbReference>
<gene>
    <name evidence="3" type="ORF">F4554_001106</name>
</gene>
<evidence type="ECO:0000313" key="3">
    <source>
        <dbReference type="EMBL" id="NYH88468.1"/>
    </source>
</evidence>
<sequence length="89" mass="9832">MSERCAFGNVLHSHRIAGIVSVENRRSAPTAIGDSMDWKVVVAIVVAGFVCLMILFMIIGAVRSTRGGLDWDHTADSGFRPWDEQNRDD</sequence>
<evidence type="ECO:0000313" key="4">
    <source>
        <dbReference type="Proteomes" id="UP000579605"/>
    </source>
</evidence>
<dbReference type="EMBL" id="JACBZH010000001">
    <property type="protein sequence ID" value="NYH88468.1"/>
    <property type="molecule type" value="Genomic_DNA"/>
</dbReference>
<evidence type="ECO:0000256" key="2">
    <source>
        <dbReference type="SAM" id="Phobius"/>
    </source>
</evidence>
<keyword evidence="2" id="KW-0472">Membrane</keyword>
<comment type="caution">
    <text evidence="3">The sequence shown here is derived from an EMBL/GenBank/DDBJ whole genome shotgun (WGS) entry which is preliminary data.</text>
</comment>
<feature type="compositionally biased region" description="Basic and acidic residues" evidence="1">
    <location>
        <begin position="69"/>
        <end position="89"/>
    </location>
</feature>
<keyword evidence="2" id="KW-0812">Transmembrane</keyword>
<dbReference type="AlphaFoldDB" id="A0A852Z9Q5"/>
<protein>
    <submittedName>
        <fullName evidence="3">Uncharacterized protein</fullName>
    </submittedName>
</protein>
<feature type="transmembrane region" description="Helical" evidence="2">
    <location>
        <begin position="40"/>
        <end position="62"/>
    </location>
</feature>
<accession>A0A852Z9Q5</accession>
<name>A0A852Z9Q5_9ACTN</name>